<dbReference type="Proteomes" id="UP000182649">
    <property type="component" value="Unassembled WGS sequence"/>
</dbReference>
<name>A0A1I7HLS2_9PROT</name>
<organism evidence="1 2">
    <name type="scientific">Nitrosospira multiformis</name>
    <dbReference type="NCBI Taxonomy" id="1231"/>
    <lineage>
        <taxon>Bacteria</taxon>
        <taxon>Pseudomonadati</taxon>
        <taxon>Pseudomonadota</taxon>
        <taxon>Betaproteobacteria</taxon>
        <taxon>Nitrosomonadales</taxon>
        <taxon>Nitrosomonadaceae</taxon>
        <taxon>Nitrosospira</taxon>
    </lineage>
</organism>
<evidence type="ECO:0000313" key="1">
    <source>
        <dbReference type="EMBL" id="SFU61581.1"/>
    </source>
</evidence>
<reference evidence="1 2" key="1">
    <citation type="submission" date="2016-10" db="EMBL/GenBank/DDBJ databases">
        <authorList>
            <person name="de Groot N.N."/>
        </authorList>
    </citation>
    <scope>NUCLEOTIDE SEQUENCE [LARGE SCALE GENOMIC DNA]</scope>
    <source>
        <strain evidence="1 2">Nl14</strain>
    </source>
</reference>
<dbReference type="EMBL" id="FPBZ01000010">
    <property type="protein sequence ID" value="SFU61581.1"/>
    <property type="molecule type" value="Genomic_DNA"/>
</dbReference>
<sequence length="69" mass="8439">MDLLSESLEEDKIPVWRLRITYQTFLLMKYKKYIKHIFAWEKQGLQGVNRERSHTLLRDTVGFRIKSWP</sequence>
<gene>
    <name evidence="1" type="ORF">SAMN05216417_11062</name>
</gene>
<proteinExistence type="predicted"/>
<accession>A0A1I7HLS2</accession>
<evidence type="ECO:0000313" key="2">
    <source>
        <dbReference type="Proteomes" id="UP000182649"/>
    </source>
</evidence>
<protein>
    <submittedName>
        <fullName evidence="1">Uncharacterized protein</fullName>
    </submittedName>
</protein>
<dbReference type="AlphaFoldDB" id="A0A1I7HLS2"/>